<organism evidence="2 3">
    <name type="scientific">Sphingomonas psychrolutea</name>
    <dbReference type="NCBI Taxonomy" id="1259676"/>
    <lineage>
        <taxon>Bacteria</taxon>
        <taxon>Pseudomonadati</taxon>
        <taxon>Pseudomonadota</taxon>
        <taxon>Alphaproteobacteria</taxon>
        <taxon>Sphingomonadales</taxon>
        <taxon>Sphingomonadaceae</taxon>
        <taxon>Sphingomonas</taxon>
    </lineage>
</organism>
<keyword evidence="3" id="KW-1185">Reference proteome</keyword>
<sequence>MSGEMAAAGDIATGALLGRAVEPHAGETRASGQHEHGLCLNCGTTLRGEFCYACGQAGHVHRTLASIGHDLLHGVFHFEGKIWRTLPMLFTRPGELARRYIAGERARFVSPLALFLFSVFLMFATIHTFSGDVDGIGLTPKQQLVAVENIDKQIALAKVALAAAEATQKGNGDTARTIEARSQLRTLNKARNLVAPAKGTAQFYTKWPILDKSIAKINANPGLMLYKLQSSAYKYSWALIPISLPLVALLFLWRPQYKLYDHAIFVTYSLSFMMFLVVVVSLCGTIGAPDWLFVILLCLAPPGHMFAQLRGAYSLRKRSALWRTIALLSFAGVALTAFGLLLVVMGLMG</sequence>
<accession>A0ABQ1H016</accession>
<reference evidence="3" key="1">
    <citation type="journal article" date="2019" name="Int. J. Syst. Evol. Microbiol.">
        <title>The Global Catalogue of Microorganisms (GCM) 10K type strain sequencing project: providing services to taxonomists for standard genome sequencing and annotation.</title>
        <authorList>
            <consortium name="The Broad Institute Genomics Platform"/>
            <consortium name="The Broad Institute Genome Sequencing Center for Infectious Disease"/>
            <person name="Wu L."/>
            <person name="Ma J."/>
        </authorList>
    </citation>
    <scope>NUCLEOTIDE SEQUENCE [LARGE SCALE GENOMIC DNA]</scope>
    <source>
        <strain evidence="3">CGMCC 1.10106</strain>
    </source>
</reference>
<evidence type="ECO:0000256" key="1">
    <source>
        <dbReference type="SAM" id="Phobius"/>
    </source>
</evidence>
<proteinExistence type="predicted"/>
<feature type="transmembrane region" description="Helical" evidence="1">
    <location>
        <begin position="325"/>
        <end position="348"/>
    </location>
</feature>
<dbReference type="EMBL" id="BMDW01000016">
    <property type="protein sequence ID" value="GGA54035.1"/>
    <property type="molecule type" value="Genomic_DNA"/>
</dbReference>
<dbReference type="Pfam" id="PF12412">
    <property type="entry name" value="DUF3667"/>
    <property type="match status" value="1"/>
</dbReference>
<dbReference type="RefSeq" id="WP_188448086.1">
    <property type="nucleotide sequence ID" value="NZ_BMDW01000016.1"/>
</dbReference>
<feature type="transmembrane region" description="Helical" evidence="1">
    <location>
        <begin position="293"/>
        <end position="313"/>
    </location>
</feature>
<evidence type="ECO:0008006" key="4">
    <source>
        <dbReference type="Google" id="ProtNLM"/>
    </source>
</evidence>
<feature type="transmembrane region" description="Helical" evidence="1">
    <location>
        <begin position="235"/>
        <end position="253"/>
    </location>
</feature>
<protein>
    <recommendedName>
        <fullName evidence="4">DUF3667 domain-containing protein</fullName>
    </recommendedName>
</protein>
<evidence type="ECO:0000313" key="2">
    <source>
        <dbReference type="EMBL" id="GGA54035.1"/>
    </source>
</evidence>
<comment type="caution">
    <text evidence="2">The sequence shown here is derived from an EMBL/GenBank/DDBJ whole genome shotgun (WGS) entry which is preliminary data.</text>
</comment>
<keyword evidence="1" id="KW-1133">Transmembrane helix</keyword>
<dbReference type="InterPro" id="IPR022134">
    <property type="entry name" value="DUF3667"/>
</dbReference>
<keyword evidence="1" id="KW-0812">Transmembrane</keyword>
<feature type="transmembrane region" description="Helical" evidence="1">
    <location>
        <begin position="265"/>
        <end position="287"/>
    </location>
</feature>
<evidence type="ECO:0000313" key="3">
    <source>
        <dbReference type="Proteomes" id="UP000618591"/>
    </source>
</evidence>
<feature type="transmembrane region" description="Helical" evidence="1">
    <location>
        <begin position="108"/>
        <end position="129"/>
    </location>
</feature>
<gene>
    <name evidence="2" type="ORF">GCM10011395_25540</name>
</gene>
<name>A0ABQ1H016_9SPHN</name>
<keyword evidence="1" id="KW-0472">Membrane</keyword>
<dbReference type="Proteomes" id="UP000618591">
    <property type="component" value="Unassembled WGS sequence"/>
</dbReference>